<protein>
    <submittedName>
        <fullName evidence="8">Cell division protein FtsI (Peptidoglycan synthetase)</fullName>
        <ecNumber evidence="8">2.4.1.129</ecNumber>
    </submittedName>
</protein>
<dbReference type="RefSeq" id="WP_079046131.1">
    <property type="nucleotide sequence ID" value="NZ_JYIJ01000015.1"/>
</dbReference>
<dbReference type="PATRIC" id="fig|1469144.10.peg.1792"/>
<organism evidence="8 11">
    <name type="scientific">Carbonactinospora thermoautotrophica</name>
    <dbReference type="NCBI Taxonomy" id="1469144"/>
    <lineage>
        <taxon>Bacteria</taxon>
        <taxon>Bacillati</taxon>
        <taxon>Actinomycetota</taxon>
        <taxon>Actinomycetes</taxon>
        <taxon>Kitasatosporales</taxon>
        <taxon>Carbonactinosporaceae</taxon>
        <taxon>Carbonactinospora</taxon>
    </lineage>
</organism>
<evidence type="ECO:0000313" key="8">
    <source>
        <dbReference type="EMBL" id="KWX00624.1"/>
    </source>
</evidence>
<dbReference type="EMBL" id="LAXD01000001">
    <property type="protein sequence ID" value="KWX00624.1"/>
    <property type="molecule type" value="Genomic_DNA"/>
</dbReference>
<name>A0A132MS54_9ACTN</name>
<comment type="similarity">
    <text evidence="2">Belongs to the transpeptidase family.</text>
</comment>
<dbReference type="PANTHER" id="PTHR30627">
    <property type="entry name" value="PEPTIDOGLYCAN D,D-TRANSPEPTIDASE"/>
    <property type="match status" value="1"/>
</dbReference>
<dbReference type="AlphaFoldDB" id="A0A132MS54"/>
<accession>A0A132MS54</accession>
<dbReference type="EC" id="2.4.1.129" evidence="8"/>
<evidence type="ECO:0000259" key="6">
    <source>
        <dbReference type="Pfam" id="PF03717"/>
    </source>
</evidence>
<dbReference type="EMBL" id="JYIJ01000015">
    <property type="protein sequence ID" value="KWX04324.1"/>
    <property type="molecule type" value="Genomic_DNA"/>
</dbReference>
<dbReference type="Proteomes" id="UP000070188">
    <property type="component" value="Unassembled WGS sequence"/>
</dbReference>
<evidence type="ECO:0000313" key="13">
    <source>
        <dbReference type="Proteomes" id="UP000070659"/>
    </source>
</evidence>
<evidence type="ECO:0000313" key="11">
    <source>
        <dbReference type="Proteomes" id="UP000070188"/>
    </source>
</evidence>
<reference evidence="12" key="2">
    <citation type="submission" date="2015-02" db="EMBL/GenBank/DDBJ databases">
        <title>Physiological reanalysis, assessment of diazotrophy, and genome sequences of multiple isolates of Streptomyces thermoautotrophicus.</title>
        <authorList>
            <person name="MacKellar D.C."/>
            <person name="Lieber L."/>
            <person name="Norman J."/>
            <person name="Bolger A."/>
            <person name="Tobin C."/>
            <person name="Murray J.W."/>
            <person name="Friesen M."/>
            <person name="Prell J."/>
        </authorList>
    </citation>
    <scope>NUCLEOTIDE SEQUENCE [LARGE SCALE GENOMIC DNA]</scope>
    <source>
        <strain evidence="12">UBT1</strain>
    </source>
</reference>
<dbReference type="InterPro" id="IPR001460">
    <property type="entry name" value="PCN-bd_Tpept"/>
</dbReference>
<comment type="subcellular location">
    <subcellularLocation>
        <location evidence="1">Membrane</location>
    </subcellularLocation>
</comment>
<evidence type="ECO:0000256" key="2">
    <source>
        <dbReference type="ARBA" id="ARBA00007171"/>
    </source>
</evidence>
<reference evidence="8" key="4">
    <citation type="submission" date="2015-04" db="EMBL/GenBank/DDBJ databases">
        <title>Physiological reanalysis, assessment of diazotrophy, and genome sequences of multiple isolates of Streptomyces thermoautotrophicus.</title>
        <authorList>
            <person name="MacKellar D.C."/>
            <person name="Lieber L."/>
            <person name="Norman J."/>
            <person name="Bolger A."/>
            <person name="Tobin C."/>
            <person name="Murray J.W."/>
            <person name="Woodward J."/>
            <person name="Friesen M."/>
            <person name="Prell J."/>
        </authorList>
    </citation>
    <scope>NUCLEOTIDE SEQUENCE [LARGE SCALE GENOMIC DNA]</scope>
    <source>
        <strain evidence="8">H1</strain>
    </source>
</reference>
<evidence type="ECO:0000256" key="1">
    <source>
        <dbReference type="ARBA" id="ARBA00004370"/>
    </source>
</evidence>
<feature type="domain" description="Penicillin-binding protein transpeptidase" evidence="5">
    <location>
        <begin position="347"/>
        <end position="617"/>
    </location>
</feature>
<dbReference type="PANTHER" id="PTHR30627:SF24">
    <property type="entry name" value="PENICILLIN-BINDING PROTEIN 4B"/>
    <property type="match status" value="1"/>
</dbReference>
<dbReference type="GO" id="GO:0005886">
    <property type="term" value="C:plasma membrane"/>
    <property type="evidence" value="ECO:0007669"/>
    <property type="project" value="TreeGrafter"/>
</dbReference>
<keyword evidence="4" id="KW-0732">Signal</keyword>
<dbReference type="InterPro" id="IPR050515">
    <property type="entry name" value="Beta-lactam/transpept"/>
</dbReference>
<dbReference type="InterPro" id="IPR012338">
    <property type="entry name" value="Beta-lactam/transpept-like"/>
</dbReference>
<gene>
    <name evidence="8" type="ORF">LI90_1643</name>
    <name evidence="9" type="ORF">TH66_06820</name>
    <name evidence="10" type="ORF">TR74_16825</name>
</gene>
<dbReference type="OrthoDB" id="5241017at2"/>
<comment type="caution">
    <text evidence="8">The sequence shown here is derived from an EMBL/GenBank/DDBJ whole genome shotgun (WGS) entry which is preliminary data.</text>
</comment>
<feature type="chain" id="PRO_5010447027" evidence="4">
    <location>
        <begin position="22"/>
        <end position="621"/>
    </location>
</feature>
<evidence type="ECO:0000256" key="3">
    <source>
        <dbReference type="ARBA" id="ARBA00023136"/>
    </source>
</evidence>
<dbReference type="SUPFAM" id="SSF56601">
    <property type="entry name" value="beta-lactamase/transpeptidase-like"/>
    <property type="match status" value="1"/>
</dbReference>
<dbReference type="InterPro" id="IPR005311">
    <property type="entry name" value="PBP_dimer"/>
</dbReference>
<dbReference type="Gene3D" id="3.90.1310.10">
    <property type="entry name" value="Penicillin-binding protein 2a (Domain 2)"/>
    <property type="match status" value="1"/>
</dbReference>
<evidence type="ECO:0000256" key="4">
    <source>
        <dbReference type="SAM" id="SignalP"/>
    </source>
</evidence>
<feature type="domain" description="Penicillin-binding protein dimerisation" evidence="6">
    <location>
        <begin position="147"/>
        <end position="300"/>
    </location>
</feature>
<keyword evidence="11" id="KW-1185">Reference proteome</keyword>
<feature type="signal peptide" evidence="4">
    <location>
        <begin position="1"/>
        <end position="21"/>
    </location>
</feature>
<keyword evidence="8" id="KW-0808">Transferase</keyword>
<dbReference type="InterPro" id="IPR036138">
    <property type="entry name" value="PBP_dimer_sf"/>
</dbReference>
<keyword evidence="8" id="KW-0131">Cell cycle</keyword>
<dbReference type="Pfam" id="PF00905">
    <property type="entry name" value="Transpeptidase"/>
    <property type="match status" value="1"/>
</dbReference>
<dbReference type="Proteomes" id="UP000070598">
    <property type="component" value="Unassembled WGS sequence"/>
</dbReference>
<evidence type="ECO:0000313" key="9">
    <source>
        <dbReference type="EMBL" id="KWX04324.1"/>
    </source>
</evidence>
<dbReference type="Proteomes" id="UP000070659">
    <property type="component" value="Unassembled WGS sequence"/>
</dbReference>
<keyword evidence="8" id="KW-0328">Glycosyltransferase</keyword>
<keyword evidence="3" id="KW-0472">Membrane</keyword>
<sequence length="621" mass="66058">MKPRSARVAVVLSLLVSGAVACSLGEDRDRATEAARAFLDAWQSGDNAKAAGLTDNPAAAKSALDEVEKALSVTKLKLDPKPGQGDGEVIVPFHVRMTLRGLGDWAYDSAVPVEKKDGERWLVRWSPAVVHPKLTDQTRLRRIRELPERAPILDRHGKPLLTEQPVVTVGVWPAKLVDPGAAYAALQRAFQIDPAKLQARVRQAKPDEFVEVITVRQAAYQQAAATVGDLPGIVTREDTRPLAETPSFARAVLGTVGPATKETLANAGESAMPGDPVGTSGLSYAYQRQLAGSPGGEIELVRRDTKEPVETLWEFTAKPGEPLKTTLDHAVQAAAEQALAGVDKPASLVAVKPSTGEILAVANGPGPVAFNRAFVGKYPPGSTFKVVTTAALLQSGLRAEDPVECPKTTNVQGKTFYNENDSALPPVPFRTDFAKSCNNAFISQRDKLKDNTLTEQAKAFGIGGEWNVGLPSFDGSVPPAKSEAEKAADMIGQGKVEASPLVMAAVAATVQAGEFRQPIIVPNTERRYQAPTKLSPEVVNQLRALMRAVVTEGSGAQLRDLPGEPAVKTGTAQYGDENPPRTHAWVIGYRGDLAFALLIEDGGSGGRDAAPVVARFLRALD</sequence>
<evidence type="ECO:0000259" key="5">
    <source>
        <dbReference type="Pfam" id="PF00905"/>
    </source>
</evidence>
<dbReference type="PROSITE" id="PS51257">
    <property type="entry name" value="PROKAR_LIPOPROTEIN"/>
    <property type="match status" value="1"/>
</dbReference>
<dbReference type="Gene3D" id="3.40.710.10">
    <property type="entry name" value="DD-peptidase/beta-lactamase superfamily"/>
    <property type="match status" value="1"/>
</dbReference>
<evidence type="ECO:0000313" key="10">
    <source>
        <dbReference type="EMBL" id="KWX08000.1"/>
    </source>
</evidence>
<dbReference type="GO" id="GO:0016757">
    <property type="term" value="F:glycosyltransferase activity"/>
    <property type="evidence" value="ECO:0007669"/>
    <property type="project" value="UniProtKB-KW"/>
</dbReference>
<dbReference type="GO" id="GO:0046677">
    <property type="term" value="P:response to antibiotic"/>
    <property type="evidence" value="ECO:0007669"/>
    <property type="project" value="InterPro"/>
</dbReference>
<feature type="domain" description="NTF2-like N-terminal transpeptidase" evidence="7">
    <location>
        <begin position="31"/>
        <end position="137"/>
    </location>
</feature>
<dbReference type="Pfam" id="PF03717">
    <property type="entry name" value="PBP_dimer"/>
    <property type="match status" value="1"/>
</dbReference>
<dbReference type="GO" id="GO:0051301">
    <property type="term" value="P:cell division"/>
    <property type="evidence" value="ECO:0007669"/>
    <property type="project" value="UniProtKB-KW"/>
</dbReference>
<keyword evidence="8" id="KW-0132">Cell division</keyword>
<reference evidence="11" key="3">
    <citation type="submission" date="2015-04" db="EMBL/GenBank/DDBJ databases">
        <title>Physiological reanalysis, assessment of diazotrophy, and genome sequences of multiple isolates of Streptomyces thermoautotrophicus.</title>
        <authorList>
            <person name="MacKellar D.C."/>
            <person name="Lieber L."/>
            <person name="Norman J."/>
            <person name="Bolger A."/>
            <person name="Tobin C."/>
            <person name="Murray J.W."/>
            <person name="Chang R."/>
            <person name="Ford T."/>
            <person name="Nguyen P.Q."/>
            <person name="Woodward J."/>
            <person name="Permingeat H."/>
            <person name="Joshi N.S."/>
            <person name="Silver P.A."/>
            <person name="Usadel B."/>
            <person name="Rutherford A.W."/>
            <person name="Friesen M."/>
            <person name="Prell J."/>
        </authorList>
    </citation>
    <scope>NUCLEOTIDE SEQUENCE [LARGE SCALE GENOMIC DNA]</scope>
    <source>
        <strain evidence="11">H1</strain>
    </source>
</reference>
<dbReference type="STRING" id="1469144.LI90_1643"/>
<dbReference type="GO" id="GO:0008658">
    <property type="term" value="F:penicillin binding"/>
    <property type="evidence" value="ECO:0007669"/>
    <property type="project" value="InterPro"/>
</dbReference>
<dbReference type="InterPro" id="IPR007887">
    <property type="entry name" value="MecA_N"/>
</dbReference>
<dbReference type="SUPFAM" id="SSF56519">
    <property type="entry name" value="Penicillin binding protein dimerisation domain"/>
    <property type="match status" value="1"/>
</dbReference>
<evidence type="ECO:0000313" key="12">
    <source>
        <dbReference type="Proteomes" id="UP000070598"/>
    </source>
</evidence>
<evidence type="ECO:0000259" key="7">
    <source>
        <dbReference type="Pfam" id="PF05223"/>
    </source>
</evidence>
<proteinExistence type="inferred from homology"/>
<dbReference type="GO" id="GO:0071555">
    <property type="term" value="P:cell wall organization"/>
    <property type="evidence" value="ECO:0007669"/>
    <property type="project" value="TreeGrafter"/>
</dbReference>
<dbReference type="EMBL" id="JYIK01001019">
    <property type="protein sequence ID" value="KWX08000.1"/>
    <property type="molecule type" value="Genomic_DNA"/>
</dbReference>
<dbReference type="Pfam" id="PF05223">
    <property type="entry name" value="MecA_N"/>
    <property type="match status" value="1"/>
</dbReference>
<dbReference type="GO" id="GO:0071972">
    <property type="term" value="F:peptidoglycan L,D-transpeptidase activity"/>
    <property type="evidence" value="ECO:0007669"/>
    <property type="project" value="TreeGrafter"/>
</dbReference>
<reference evidence="9 13" key="1">
    <citation type="submission" date="2015-02" db="EMBL/GenBank/DDBJ databases">
        <title>Physiological reanalysis, assessment of diazotrophy, and genome sequences of multiple isolates of Streptomyces thermoautotrophicus.</title>
        <authorList>
            <person name="MacKellar D.C."/>
            <person name="Lieber L."/>
            <person name="Norman J."/>
            <person name="Bolger A."/>
            <person name="Tobin C."/>
            <person name="Murray J.W."/>
            <person name="Prell J."/>
        </authorList>
    </citation>
    <scope>NUCLEOTIDE SEQUENCE [LARGE SCALE GENOMIC DNA]</scope>
    <source>
        <strain evidence="9 13">UBT1</strain>
    </source>
</reference>